<dbReference type="VEuPathDB" id="FungiDB:NCU09725"/>
<gene>
    <name evidence="2" type="ORF">NCU09725</name>
</gene>
<dbReference type="Proteomes" id="UP000001805">
    <property type="component" value="Chromosome 7, Linkage Group VII"/>
</dbReference>
<dbReference type="KEGG" id="ncr:NCU09725"/>
<evidence type="ECO:0000313" key="3">
    <source>
        <dbReference type="Proteomes" id="UP000001805"/>
    </source>
</evidence>
<feature type="region of interest" description="Disordered" evidence="1">
    <location>
        <begin position="48"/>
        <end position="90"/>
    </location>
</feature>
<dbReference type="InParanoid" id="Q7S2Q1"/>
<evidence type="ECO:0000256" key="1">
    <source>
        <dbReference type="SAM" id="MobiDB-lite"/>
    </source>
</evidence>
<sequence>MSFTVITIFRKTTLIQRDSSSGFDSSTAIANSIGSSSTNSIASTCGTNSSFASTCGTSSPSGSSIITAINNGTNNGTTITDGASGNSTRSKKVRFVEEVRGWGRLDSRQWREVRRKERREAQFFLCRVPREQE</sequence>
<feature type="compositionally biased region" description="Low complexity" evidence="1">
    <location>
        <begin position="52"/>
        <end position="80"/>
    </location>
</feature>
<keyword evidence="3" id="KW-1185">Reference proteome</keyword>
<evidence type="ECO:0000313" key="2">
    <source>
        <dbReference type="EMBL" id="EAA29728.3"/>
    </source>
</evidence>
<dbReference type="AlphaFoldDB" id="Q7S2Q1"/>
<dbReference type="HOGENOM" id="CLU_1971136_0_0_1"/>
<dbReference type="RefSeq" id="XP_958964.3">
    <property type="nucleotide sequence ID" value="XM_953871.3"/>
</dbReference>
<reference evidence="2 3" key="1">
    <citation type="journal article" date="2003" name="Nature">
        <title>The genome sequence of the filamentous fungus Neurospora crassa.</title>
        <authorList>
            <person name="Galagan J.E."/>
            <person name="Calvo S.E."/>
            <person name="Borkovich K.A."/>
            <person name="Selker E.U."/>
            <person name="Read N.D."/>
            <person name="Jaffe D."/>
            <person name="FitzHugh W."/>
            <person name="Ma L.J."/>
            <person name="Smirnov S."/>
            <person name="Purcell S."/>
            <person name="Rehman B."/>
            <person name="Elkins T."/>
            <person name="Engels R."/>
            <person name="Wang S."/>
            <person name="Nielsen C.B."/>
            <person name="Butler J."/>
            <person name="Endrizzi M."/>
            <person name="Qui D."/>
            <person name="Ianakiev P."/>
            <person name="Bell-Pedersen D."/>
            <person name="Nelson M.A."/>
            <person name="Werner-Washburne M."/>
            <person name="Selitrennikoff C.P."/>
            <person name="Kinsey J.A."/>
            <person name="Braun E.L."/>
            <person name="Zelter A."/>
            <person name="Schulte U."/>
            <person name="Kothe G.O."/>
            <person name="Jedd G."/>
            <person name="Mewes W."/>
            <person name="Staben C."/>
            <person name="Marcotte E."/>
            <person name="Greenberg D."/>
            <person name="Roy A."/>
            <person name="Foley K."/>
            <person name="Naylor J."/>
            <person name="Stange-Thomann N."/>
            <person name="Barrett R."/>
            <person name="Gnerre S."/>
            <person name="Kamal M."/>
            <person name="Kamvysselis M."/>
            <person name="Mauceli E."/>
            <person name="Bielke C."/>
            <person name="Rudd S."/>
            <person name="Frishman D."/>
            <person name="Krystofova S."/>
            <person name="Rasmussen C."/>
            <person name="Metzenberg R.L."/>
            <person name="Perkins D.D."/>
            <person name="Kroken S."/>
            <person name="Cogoni C."/>
            <person name="Macino G."/>
            <person name="Catcheside D."/>
            <person name="Li W."/>
            <person name="Pratt R.J."/>
            <person name="Osmani S.A."/>
            <person name="DeSouza C.P."/>
            <person name="Glass L."/>
            <person name="Orbach M.J."/>
            <person name="Berglund J.A."/>
            <person name="Voelker R."/>
            <person name="Yarden O."/>
            <person name="Plamann M."/>
            <person name="Seiler S."/>
            <person name="Dunlap J."/>
            <person name="Radford A."/>
            <person name="Aramayo R."/>
            <person name="Natvig D.O."/>
            <person name="Alex L.A."/>
            <person name="Mannhaupt G."/>
            <person name="Ebbole D.J."/>
            <person name="Freitag M."/>
            <person name="Paulsen I."/>
            <person name="Sachs M.S."/>
            <person name="Lander E.S."/>
            <person name="Nusbaum C."/>
            <person name="Birren B."/>
        </authorList>
    </citation>
    <scope>NUCLEOTIDE SEQUENCE [LARGE SCALE GENOMIC DNA]</scope>
    <source>
        <strain evidence="3">ATCC 24698 / 74-OR23-1A / CBS 708.71 / DSM 1257 / FGSC 987</strain>
    </source>
</reference>
<accession>Q7S2Q1</accession>
<dbReference type="GeneID" id="3875102"/>
<dbReference type="PaxDb" id="5141-EFNCRP00000009517"/>
<name>Q7S2Q1_NEUCR</name>
<organism evidence="2 3">
    <name type="scientific">Neurospora crassa (strain ATCC 24698 / 74-OR23-1A / CBS 708.71 / DSM 1257 / FGSC 987)</name>
    <dbReference type="NCBI Taxonomy" id="367110"/>
    <lineage>
        <taxon>Eukaryota</taxon>
        <taxon>Fungi</taxon>
        <taxon>Dikarya</taxon>
        <taxon>Ascomycota</taxon>
        <taxon>Pezizomycotina</taxon>
        <taxon>Sordariomycetes</taxon>
        <taxon>Sordariomycetidae</taxon>
        <taxon>Sordariales</taxon>
        <taxon>Sordariaceae</taxon>
        <taxon>Neurospora</taxon>
    </lineage>
</organism>
<proteinExistence type="predicted"/>
<protein>
    <submittedName>
        <fullName evidence="2">Uncharacterized protein</fullName>
    </submittedName>
</protein>
<dbReference type="EMBL" id="CM002242">
    <property type="protein sequence ID" value="EAA29728.3"/>
    <property type="molecule type" value="Genomic_DNA"/>
</dbReference>